<dbReference type="GO" id="GO:0065003">
    <property type="term" value="P:protein-containing complex assembly"/>
    <property type="evidence" value="ECO:0007669"/>
    <property type="project" value="InterPro"/>
</dbReference>
<dbReference type="Pfam" id="PF02814">
    <property type="entry name" value="UreE_N"/>
    <property type="match status" value="1"/>
</dbReference>
<keyword evidence="4 5" id="KW-0143">Chaperone</keyword>
<dbReference type="STRING" id="1336235.GCA_000518785_02106"/>
<evidence type="ECO:0000256" key="1">
    <source>
        <dbReference type="ARBA" id="ARBA00004496"/>
    </source>
</evidence>
<dbReference type="EMBL" id="UEYP01000003">
    <property type="protein sequence ID" value="SSC66860.1"/>
    <property type="molecule type" value="Genomic_DNA"/>
</dbReference>
<evidence type="ECO:0000256" key="5">
    <source>
        <dbReference type="HAMAP-Rule" id="MF_00822"/>
    </source>
</evidence>
<evidence type="ECO:0000256" key="2">
    <source>
        <dbReference type="ARBA" id="ARBA00022490"/>
    </source>
</evidence>
<comment type="subcellular location">
    <subcellularLocation>
        <location evidence="1 5">Cytoplasm</location>
    </subcellularLocation>
</comment>
<dbReference type="InterPro" id="IPR036118">
    <property type="entry name" value="UreE_N_sf"/>
</dbReference>
<dbReference type="InterPro" id="IPR004029">
    <property type="entry name" value="UreE_N"/>
</dbReference>
<dbReference type="AlphaFoldDB" id="A0A376AGP8"/>
<dbReference type="GO" id="GO:0051082">
    <property type="term" value="F:unfolded protein binding"/>
    <property type="evidence" value="ECO:0007669"/>
    <property type="project" value="UniProtKB-UniRule"/>
</dbReference>
<comment type="function">
    <text evidence="5">Involved in urease metallocenter assembly. Binds nickel. Probably functions as a nickel donor during metallocenter assembly.</text>
</comment>
<reference evidence="8" key="1">
    <citation type="submission" date="2018-07" db="EMBL/GenBank/DDBJ databases">
        <authorList>
            <person name="Peiro R."/>
            <person name="Begona"/>
            <person name="Cbmso G."/>
            <person name="Lopez M."/>
            <person name="Gonzalez S."/>
        </authorList>
    </citation>
    <scope>NUCLEOTIDE SEQUENCE [LARGE SCALE GENOMIC DNA]</scope>
</reference>
<evidence type="ECO:0000256" key="4">
    <source>
        <dbReference type="ARBA" id="ARBA00023186"/>
    </source>
</evidence>
<accession>A0A376AGP8</accession>
<dbReference type="GO" id="GO:0005737">
    <property type="term" value="C:cytoplasm"/>
    <property type="evidence" value="ECO:0007669"/>
    <property type="project" value="UniProtKB-SubCell"/>
</dbReference>
<dbReference type="CDD" id="cd00571">
    <property type="entry name" value="UreE"/>
    <property type="match status" value="1"/>
</dbReference>
<dbReference type="SMART" id="SM00988">
    <property type="entry name" value="UreE_N"/>
    <property type="match status" value="1"/>
</dbReference>
<dbReference type="PIRSF" id="PIRSF036402">
    <property type="entry name" value="Ureas_acces_UreE"/>
    <property type="match status" value="1"/>
</dbReference>
<keyword evidence="2 5" id="KW-0963">Cytoplasm</keyword>
<dbReference type="SUPFAM" id="SSF69287">
    <property type="entry name" value="Urease metallochaperone UreE, N-terminal domain"/>
    <property type="match status" value="1"/>
</dbReference>
<dbReference type="Proteomes" id="UP000254764">
    <property type="component" value="Unassembled WGS sequence"/>
</dbReference>
<organism evidence="7 8">
    <name type="scientific">Ciceribacter selenitireducens ATCC BAA-1503</name>
    <dbReference type="NCBI Taxonomy" id="1336235"/>
    <lineage>
        <taxon>Bacteria</taxon>
        <taxon>Pseudomonadati</taxon>
        <taxon>Pseudomonadota</taxon>
        <taxon>Alphaproteobacteria</taxon>
        <taxon>Hyphomicrobiales</taxon>
        <taxon>Rhizobiaceae</taxon>
        <taxon>Ciceribacter</taxon>
    </lineage>
</organism>
<dbReference type="Gene3D" id="3.30.70.790">
    <property type="entry name" value="UreE, C-terminal domain"/>
    <property type="match status" value="1"/>
</dbReference>
<evidence type="ECO:0000259" key="6">
    <source>
        <dbReference type="SMART" id="SM00988"/>
    </source>
</evidence>
<evidence type="ECO:0000313" key="8">
    <source>
        <dbReference type="Proteomes" id="UP000254764"/>
    </source>
</evidence>
<dbReference type="InterPro" id="IPR012406">
    <property type="entry name" value="UreE"/>
</dbReference>
<dbReference type="SUPFAM" id="SSF69737">
    <property type="entry name" value="Urease metallochaperone UreE, C-terminal domain"/>
    <property type="match status" value="1"/>
</dbReference>
<dbReference type="HAMAP" id="MF_00822">
    <property type="entry name" value="UreE"/>
    <property type="match status" value="1"/>
</dbReference>
<dbReference type="OrthoDB" id="9802215at2"/>
<gene>
    <name evidence="5" type="primary">ureE</name>
    <name evidence="7" type="ORF">RHIZ70_2568</name>
</gene>
<comment type="similarity">
    <text evidence="5">Belongs to the UreE family.</text>
</comment>
<protein>
    <recommendedName>
        <fullName evidence="5">Urease accessory protein UreE</fullName>
    </recommendedName>
</protein>
<feature type="domain" description="UreE urease accessory N-terminal" evidence="6">
    <location>
        <begin position="3"/>
        <end position="67"/>
    </location>
</feature>
<keyword evidence="8" id="KW-1185">Reference proteome</keyword>
<dbReference type="RefSeq" id="WP_115669570.1">
    <property type="nucleotide sequence ID" value="NZ_UEYP01000003.1"/>
</dbReference>
<dbReference type="GO" id="GO:0006457">
    <property type="term" value="P:protein folding"/>
    <property type="evidence" value="ECO:0007669"/>
    <property type="project" value="InterPro"/>
</dbReference>
<dbReference type="GO" id="GO:0016151">
    <property type="term" value="F:nickel cation binding"/>
    <property type="evidence" value="ECO:0007669"/>
    <property type="project" value="UniProtKB-UniRule"/>
</dbReference>
<evidence type="ECO:0000313" key="7">
    <source>
        <dbReference type="EMBL" id="SSC66860.1"/>
    </source>
</evidence>
<evidence type="ECO:0000256" key="3">
    <source>
        <dbReference type="ARBA" id="ARBA00022596"/>
    </source>
</evidence>
<dbReference type="Pfam" id="PF05194">
    <property type="entry name" value="UreE_C"/>
    <property type="match status" value="1"/>
</dbReference>
<sequence>MRRVTTYLPAGTSDETIAGSVTLAHDERHLRRKLLHLEDGDMVMLDLKQPVLLAHGDLLLLDDGNAIEVRAAEEKLFEVIPRDRLHLVELAWHLGNRHLPAQIEEERILILRDHVIRDMLTGLGATVTEVTERFQPMRGAYHSHGGGHSNHNHDHA</sequence>
<dbReference type="NCBIfam" id="NF009760">
    <property type="entry name" value="PRK13261.2-6"/>
    <property type="match status" value="1"/>
</dbReference>
<keyword evidence="3 5" id="KW-0533">Nickel</keyword>
<proteinExistence type="inferred from homology"/>
<name>A0A376AGP8_9HYPH</name>
<dbReference type="GO" id="GO:0019627">
    <property type="term" value="P:urea metabolic process"/>
    <property type="evidence" value="ECO:0007669"/>
    <property type="project" value="InterPro"/>
</dbReference>
<dbReference type="Gene3D" id="2.60.260.20">
    <property type="entry name" value="Urease metallochaperone UreE, N-terminal domain"/>
    <property type="match status" value="1"/>
</dbReference>
<dbReference type="InterPro" id="IPR007864">
    <property type="entry name" value="UreE_C_dom"/>
</dbReference>